<gene>
    <name evidence="2" type="ORF">A3J58_02860</name>
</gene>
<dbReference type="Pfam" id="PF11303">
    <property type="entry name" value="DUF3105"/>
    <property type="match status" value="1"/>
</dbReference>
<keyword evidence="1" id="KW-1133">Transmembrane helix</keyword>
<reference evidence="2 3" key="1">
    <citation type="journal article" date="2016" name="Nat. Commun.">
        <title>Thousands of microbial genomes shed light on interconnected biogeochemical processes in an aquifer system.</title>
        <authorList>
            <person name="Anantharaman K."/>
            <person name="Brown C.T."/>
            <person name="Hug L.A."/>
            <person name="Sharon I."/>
            <person name="Castelle C.J."/>
            <person name="Probst A.J."/>
            <person name="Thomas B.C."/>
            <person name="Singh A."/>
            <person name="Wilkins M.J."/>
            <person name="Karaoz U."/>
            <person name="Brodie E.L."/>
            <person name="Williams K.H."/>
            <person name="Hubbard S.S."/>
            <person name="Banfield J.F."/>
        </authorList>
    </citation>
    <scope>NUCLEOTIDE SEQUENCE [LARGE SCALE GENOMIC DNA]</scope>
</reference>
<dbReference type="STRING" id="1802274.A3J58_02860"/>
<name>A0A1G2KTB6_9BACT</name>
<feature type="transmembrane region" description="Helical" evidence="1">
    <location>
        <begin position="28"/>
        <end position="48"/>
    </location>
</feature>
<evidence type="ECO:0008006" key="4">
    <source>
        <dbReference type="Google" id="ProtNLM"/>
    </source>
</evidence>
<dbReference type="InterPro" id="IPR021454">
    <property type="entry name" value="DUF3105"/>
</dbReference>
<keyword evidence="1" id="KW-0472">Membrane</keyword>
<protein>
    <recommendedName>
        <fullName evidence="4">DUF3105 domain-containing protein</fullName>
    </recommendedName>
</protein>
<dbReference type="EMBL" id="MHQM01000040">
    <property type="protein sequence ID" value="OHA02646.1"/>
    <property type="molecule type" value="Genomic_DNA"/>
</dbReference>
<evidence type="ECO:0000313" key="2">
    <source>
        <dbReference type="EMBL" id="OHA02646.1"/>
    </source>
</evidence>
<accession>A0A1G2KTB6</accession>
<proteinExistence type="predicted"/>
<evidence type="ECO:0000313" key="3">
    <source>
        <dbReference type="Proteomes" id="UP000178510"/>
    </source>
</evidence>
<keyword evidence="1" id="KW-0812">Transmembrane</keyword>
<organism evidence="2 3">
    <name type="scientific">Candidatus Sungbacteria bacterium RIFCSPHIGHO2_02_FULL_52_23</name>
    <dbReference type="NCBI Taxonomy" id="1802274"/>
    <lineage>
        <taxon>Bacteria</taxon>
        <taxon>Candidatus Sungiibacteriota</taxon>
    </lineage>
</organism>
<comment type="caution">
    <text evidence="2">The sequence shown here is derived from an EMBL/GenBank/DDBJ whole genome shotgun (WGS) entry which is preliminary data.</text>
</comment>
<dbReference type="AlphaFoldDB" id="A0A1G2KTB6"/>
<sequence length="208" mass="22996">MENTEISKGDYKRERAERASRRATMRKVIIVSVSVGVIGLLVWGGIIWSRRVANAPGASFPDQGQEHVALDYQFSYNSNPPTSGAHFTSPANWGIYDYEVHDKLAIHNMEHGGVWISYRPSIDTHVVERLKAIVGEFGGSKLLMAPRQANDADIAVAAWARVLKIDLDGGDITEDQLGQIKAFYKAYKNRGPEFVPDAMPGVDPKSIQ</sequence>
<dbReference type="Proteomes" id="UP000178510">
    <property type="component" value="Unassembled WGS sequence"/>
</dbReference>
<evidence type="ECO:0000256" key="1">
    <source>
        <dbReference type="SAM" id="Phobius"/>
    </source>
</evidence>